<dbReference type="Proteomes" id="UP000035514">
    <property type="component" value="Unassembled WGS sequence"/>
</dbReference>
<evidence type="ECO:0000313" key="2">
    <source>
        <dbReference type="Proteomes" id="UP000035514"/>
    </source>
</evidence>
<dbReference type="RefSeq" id="WP_046997163.1">
    <property type="nucleotide sequence ID" value="NZ_JAIQ01000139.1"/>
</dbReference>
<proteinExistence type="predicted"/>
<accession>A0A0G9K1A4</accession>
<evidence type="ECO:0008006" key="3">
    <source>
        <dbReference type="Google" id="ProtNLM"/>
    </source>
</evidence>
<dbReference type="EMBL" id="JAIQ01000139">
    <property type="protein sequence ID" value="KLD97992.1"/>
    <property type="molecule type" value="Genomic_DNA"/>
</dbReference>
<sequence>MKRIILGTAITLTLLLSGCSENTENIKGKEEFIKSAEFDFNKARNKAEQEFGKDTVQKWIDGNTRLKDLEKQYKEFDNRKGKHIDYTNFDWSVGTKKGEK</sequence>
<evidence type="ECO:0000313" key="1">
    <source>
        <dbReference type="EMBL" id="KLD97992.1"/>
    </source>
</evidence>
<protein>
    <recommendedName>
        <fullName evidence="3">Lipoprotein</fullName>
    </recommendedName>
</protein>
<name>A0A0G9K1A4_9BACT</name>
<dbReference type="PATRIC" id="fig|1447256.3.peg.1980"/>
<dbReference type="AlphaFoldDB" id="A0A0G9K1A4"/>
<gene>
    <name evidence="1" type="ORF">AA20_10145</name>
</gene>
<comment type="caution">
    <text evidence="1">The sequence shown here is derived from an EMBL/GenBank/DDBJ whole genome shotgun (WGS) entry which is preliminary data.</text>
</comment>
<reference evidence="1 2" key="1">
    <citation type="submission" date="2014-01" db="EMBL/GenBank/DDBJ databases">
        <title>Development of a Comparative Genomic Fingerprinting Assay for High Resolution Genotyping of Arcobacter butzleri.</title>
        <authorList>
            <person name="Webb A.L."/>
            <person name="Inglis G.D."/>
            <person name="Kruczkiewicz P."/>
            <person name="Selinger L.B."/>
            <person name="Taboada E.N."/>
        </authorList>
    </citation>
    <scope>NUCLEOTIDE SEQUENCE [LARGE SCALE GENOMIC DNA]</scope>
    <source>
        <strain evidence="1 2">L348</strain>
    </source>
</reference>
<organism evidence="1 2">
    <name type="scientific">Aliarcobacter butzleri L348</name>
    <dbReference type="NCBI Taxonomy" id="1447256"/>
    <lineage>
        <taxon>Bacteria</taxon>
        <taxon>Pseudomonadati</taxon>
        <taxon>Campylobacterota</taxon>
        <taxon>Epsilonproteobacteria</taxon>
        <taxon>Campylobacterales</taxon>
        <taxon>Arcobacteraceae</taxon>
        <taxon>Aliarcobacter</taxon>
    </lineage>
</organism>
<dbReference type="PROSITE" id="PS51257">
    <property type="entry name" value="PROKAR_LIPOPROTEIN"/>
    <property type="match status" value="1"/>
</dbReference>